<comment type="catalytic activity">
    <reaction evidence="15 16">
        <text>riboflavin + CTP = CDP + FMN + H(+)</text>
        <dbReference type="Rhea" id="RHEA:25021"/>
        <dbReference type="ChEBI" id="CHEBI:15378"/>
        <dbReference type="ChEBI" id="CHEBI:37563"/>
        <dbReference type="ChEBI" id="CHEBI:57986"/>
        <dbReference type="ChEBI" id="CHEBI:58069"/>
        <dbReference type="ChEBI" id="CHEBI:58210"/>
        <dbReference type="EC" id="2.7.1.161"/>
    </reaction>
</comment>
<feature type="binding site" evidence="16">
    <location>
        <position position="42"/>
    </location>
    <ligand>
        <name>Mg(2+)</name>
        <dbReference type="ChEBI" id="CHEBI:18420"/>
    </ligand>
</feature>
<dbReference type="Gene3D" id="2.40.30.30">
    <property type="entry name" value="Riboflavin kinase-like"/>
    <property type="match status" value="1"/>
</dbReference>
<evidence type="ECO:0000313" key="20">
    <source>
        <dbReference type="Proteomes" id="UP000217528"/>
    </source>
</evidence>
<evidence type="ECO:0000259" key="17">
    <source>
        <dbReference type="Pfam" id="PF01982"/>
    </source>
</evidence>
<evidence type="ECO:0000256" key="15">
    <source>
        <dbReference type="ARBA" id="ARBA00047857"/>
    </source>
</evidence>
<dbReference type="InterPro" id="IPR023602">
    <property type="entry name" value="Riboflavin_kinase_CTP-dep"/>
</dbReference>
<evidence type="ECO:0000256" key="3">
    <source>
        <dbReference type="ARBA" id="ARBA00011987"/>
    </source>
</evidence>
<keyword evidence="7 16" id="KW-0808">Transferase</keyword>
<comment type="pathway">
    <text evidence="1 16">Cofactor biosynthesis; FMN biosynthesis; FMN from riboflavin (CTP route): step 1/1.</text>
</comment>
<dbReference type="PANTHER" id="PTHR40706:SF1">
    <property type="entry name" value="RIBOFLAVIN KINASE"/>
    <property type="match status" value="1"/>
</dbReference>
<dbReference type="OrthoDB" id="30955at2157"/>
<evidence type="ECO:0000256" key="2">
    <source>
        <dbReference type="ARBA" id="ARBA00006428"/>
    </source>
</evidence>
<keyword evidence="20" id="KW-1185">Reference proteome</keyword>
<gene>
    <name evidence="16" type="primary">ribK</name>
    <name evidence="18" type="ORF">ASJ82_00175</name>
    <name evidence="19" type="ORF">MSCUN_11110</name>
</gene>
<dbReference type="Pfam" id="PF01982">
    <property type="entry name" value="CTP-dep_RFKase"/>
    <property type="match status" value="1"/>
</dbReference>
<feature type="binding site" evidence="16">
    <location>
        <begin position="11"/>
        <end position="16"/>
    </location>
    <ligand>
        <name>CDP</name>
        <dbReference type="ChEBI" id="CHEBI:58069"/>
    </ligand>
</feature>
<evidence type="ECO:0000256" key="6">
    <source>
        <dbReference type="ARBA" id="ARBA00022643"/>
    </source>
</evidence>
<dbReference type="PANTHER" id="PTHR40706">
    <property type="entry name" value="RIBOFLAVIN KINASE"/>
    <property type="match status" value="1"/>
</dbReference>
<feature type="binding site" evidence="16">
    <location>
        <position position="40"/>
    </location>
    <ligand>
        <name>Mg(2+)</name>
        <dbReference type="ChEBI" id="CHEBI:18420"/>
    </ligand>
</feature>
<dbReference type="GO" id="GO:0000287">
    <property type="term" value="F:magnesium ion binding"/>
    <property type="evidence" value="ECO:0007669"/>
    <property type="project" value="UniProtKB-UniRule"/>
</dbReference>
<keyword evidence="10 16" id="KW-0418">Kinase</keyword>
<organism evidence="18 20">
    <name type="scientific">Methanosphaera cuniculi</name>
    <dbReference type="NCBI Taxonomy" id="1077256"/>
    <lineage>
        <taxon>Archaea</taxon>
        <taxon>Methanobacteriati</taxon>
        <taxon>Methanobacteriota</taxon>
        <taxon>Methanomada group</taxon>
        <taxon>Methanobacteria</taxon>
        <taxon>Methanobacteriales</taxon>
        <taxon>Methanobacteriaceae</taxon>
        <taxon>Methanosphaera</taxon>
    </lineage>
</organism>
<dbReference type="InterPro" id="IPR023465">
    <property type="entry name" value="Riboflavin_kinase_dom_sf"/>
</dbReference>
<evidence type="ECO:0000256" key="4">
    <source>
        <dbReference type="ARBA" id="ARBA00017394"/>
    </source>
</evidence>
<evidence type="ECO:0000256" key="5">
    <source>
        <dbReference type="ARBA" id="ARBA00022630"/>
    </source>
</evidence>
<keyword evidence="6 16" id="KW-0288">FMN</keyword>
<evidence type="ECO:0000256" key="1">
    <source>
        <dbReference type="ARBA" id="ARBA00005219"/>
    </source>
</evidence>
<proteinExistence type="inferred from homology"/>
<dbReference type="Proteomes" id="UP000246004">
    <property type="component" value="Unassembled WGS sequence"/>
</dbReference>
<dbReference type="Proteomes" id="UP000217528">
    <property type="component" value="Unassembled WGS sequence"/>
</dbReference>
<feature type="binding site" evidence="16">
    <location>
        <begin position="112"/>
        <end position="115"/>
    </location>
    <ligand>
        <name>CDP</name>
        <dbReference type="ChEBI" id="CHEBI:58069"/>
    </ligand>
</feature>
<comment type="caution">
    <text evidence="16">Lacks conserved residue(s) required for the propagation of feature annotation.</text>
</comment>
<name>A0A2A2HD97_9EURY</name>
<accession>A0A2A2HD97</accession>
<dbReference type="UniPathway" id="UPA00276">
    <property type="reaction ID" value="UER00929"/>
</dbReference>
<reference evidence="18 20" key="2">
    <citation type="journal article" date="2017" name="BMC Genomics">
        <title>Genomic analysis of methanogenic archaea reveals a shift towards energy conservation.</title>
        <authorList>
            <person name="Gilmore S.P."/>
            <person name="Henske J.K."/>
            <person name="Sexton J.A."/>
            <person name="Solomon K.V."/>
            <person name="Seppala S."/>
            <person name="Yoo J.I."/>
            <person name="Huyett L.M."/>
            <person name="Pressman A."/>
            <person name="Cogan J.Z."/>
            <person name="Kivenson V."/>
            <person name="Peng X."/>
            <person name="Tan Y."/>
            <person name="Valentine D.L."/>
            <person name="O'Malley M.A."/>
        </authorList>
    </citation>
    <scope>NUCLEOTIDE SEQUENCE [LARGE SCALE GENOMIC DNA]</scope>
    <source>
        <strain evidence="18 20">1R-7</strain>
    </source>
</reference>
<dbReference type="GO" id="GO:0009231">
    <property type="term" value="P:riboflavin biosynthetic process"/>
    <property type="evidence" value="ECO:0007669"/>
    <property type="project" value="InterPro"/>
</dbReference>
<keyword evidence="5 16" id="KW-0285">Flavoprotein</keyword>
<feature type="binding site" evidence="16">
    <location>
        <position position="107"/>
    </location>
    <ligand>
        <name>FMN</name>
        <dbReference type="ChEBI" id="CHEBI:58210"/>
    </ligand>
</feature>
<comment type="cofactor">
    <cofactor evidence="16">
        <name>Mg(2+)</name>
        <dbReference type="ChEBI" id="CHEBI:18420"/>
    </cofactor>
    <text evidence="16">Binds 1 Mg(2+) ion per subunit.</text>
</comment>
<evidence type="ECO:0000313" key="18">
    <source>
        <dbReference type="EMBL" id="PAV07300.1"/>
    </source>
</evidence>
<dbReference type="GO" id="GO:0008531">
    <property type="term" value="F:riboflavin kinase activity"/>
    <property type="evidence" value="ECO:0007669"/>
    <property type="project" value="InterPro"/>
</dbReference>
<dbReference type="EMBL" id="LMVN01000019">
    <property type="protein sequence ID" value="PAV07300.1"/>
    <property type="molecule type" value="Genomic_DNA"/>
</dbReference>
<dbReference type="RefSeq" id="WP_095608669.1">
    <property type="nucleotide sequence ID" value="NZ_LMVN01000019.1"/>
</dbReference>
<evidence type="ECO:0000256" key="13">
    <source>
        <dbReference type="ARBA" id="ARBA00030544"/>
    </source>
</evidence>
<dbReference type="EC" id="2.7.1.161" evidence="3 16"/>
<evidence type="ECO:0000256" key="10">
    <source>
        <dbReference type="ARBA" id="ARBA00022777"/>
    </source>
</evidence>
<sequence>MIYLEGVVSSGMQKASEFIELPVYKKQYEHKLGFTPYPGTLNIKLQNDIEVDVEDEYANKLQKISGEGKYGDVFFLFASLSTKDNTKTKKGAILFPVRSVYTTDTLEFVCEDNLRKTMNLKNGDVVVLKFRE</sequence>
<dbReference type="HAMAP" id="MF_01285">
    <property type="entry name" value="Riboflavin_kinase"/>
    <property type="match status" value="1"/>
</dbReference>
<evidence type="ECO:0000256" key="8">
    <source>
        <dbReference type="ARBA" id="ARBA00022723"/>
    </source>
</evidence>
<evidence type="ECO:0000256" key="16">
    <source>
        <dbReference type="HAMAP-Rule" id="MF_01285"/>
    </source>
</evidence>
<evidence type="ECO:0000313" key="21">
    <source>
        <dbReference type="Proteomes" id="UP000246004"/>
    </source>
</evidence>
<keyword evidence="8 16" id="KW-0479">Metal-binding</keyword>
<reference evidence="19 21" key="1">
    <citation type="submission" date="2016-04" db="EMBL/GenBank/DDBJ databases">
        <title>Genome sequence of Methanosphaera cuniculi DSM 4103.</title>
        <authorList>
            <person name="Poehlein A."/>
            <person name="Seedorf H."/>
            <person name="Daniel R."/>
        </authorList>
    </citation>
    <scope>NUCLEOTIDE SEQUENCE [LARGE SCALE GENOMIC DNA]</scope>
    <source>
        <strain evidence="19 21">DSM 4103</strain>
    </source>
</reference>
<dbReference type="GO" id="GO:0009398">
    <property type="term" value="P:FMN biosynthetic process"/>
    <property type="evidence" value="ECO:0007669"/>
    <property type="project" value="UniProtKB-UniRule"/>
</dbReference>
<comment type="function">
    <text evidence="16">Catalyzes the CTP-dependent phosphorylation of riboflavin (vitamin B2) to form flavin mononucleotide (FMN).</text>
</comment>
<comment type="caution">
    <text evidence="18">The sequence shown here is derived from an EMBL/GenBank/DDBJ whole genome shotgun (WGS) entry which is preliminary data.</text>
</comment>
<comment type="similarity">
    <text evidence="2 16">Belongs to the archaeal riboflavin kinase family.</text>
</comment>
<feature type="domain" description="Riboflavin kinase" evidence="17">
    <location>
        <begin position="8"/>
        <end position="129"/>
    </location>
</feature>
<keyword evidence="11 16" id="KW-0460">Magnesium</keyword>
<evidence type="ECO:0000256" key="7">
    <source>
        <dbReference type="ARBA" id="ARBA00022679"/>
    </source>
</evidence>
<evidence type="ECO:0000256" key="14">
    <source>
        <dbReference type="ARBA" id="ARBA00033116"/>
    </source>
</evidence>
<evidence type="ECO:0000313" key="19">
    <source>
        <dbReference type="EMBL" id="PWL07869.1"/>
    </source>
</evidence>
<dbReference type="GO" id="GO:0000166">
    <property type="term" value="F:nucleotide binding"/>
    <property type="evidence" value="ECO:0007669"/>
    <property type="project" value="UniProtKB-UniRule"/>
</dbReference>
<dbReference type="InterPro" id="IPR023470">
    <property type="entry name" value="Riboflavin_kinase_archaeal"/>
</dbReference>
<dbReference type="SUPFAM" id="SSF82114">
    <property type="entry name" value="Riboflavin kinase-like"/>
    <property type="match status" value="1"/>
</dbReference>
<dbReference type="EMBL" id="LWMS01000042">
    <property type="protein sequence ID" value="PWL07869.1"/>
    <property type="molecule type" value="Genomic_DNA"/>
</dbReference>
<protein>
    <recommendedName>
        <fullName evidence="4 16">Riboflavin kinase</fullName>
        <shortName evidence="16">RFK</shortName>
        <ecNumber evidence="3 16">2.7.1.161</ecNumber>
    </recommendedName>
    <alternativeName>
        <fullName evidence="13 16">CTP-dependent riboflavin kinase</fullName>
    </alternativeName>
    <alternativeName>
        <fullName evidence="14 16">CTP:riboflavin 5'-phosphotransferase</fullName>
    </alternativeName>
    <alternativeName>
        <fullName evidence="12 16">Flavokinase</fullName>
    </alternativeName>
</protein>
<feature type="binding site" evidence="16">
    <location>
        <position position="99"/>
    </location>
    <ligand>
        <name>FMN</name>
        <dbReference type="ChEBI" id="CHEBI:58210"/>
    </ligand>
</feature>
<evidence type="ECO:0000256" key="11">
    <source>
        <dbReference type="ARBA" id="ARBA00022842"/>
    </source>
</evidence>
<dbReference type="AlphaFoldDB" id="A0A2A2HD97"/>
<evidence type="ECO:0000256" key="9">
    <source>
        <dbReference type="ARBA" id="ARBA00022741"/>
    </source>
</evidence>
<evidence type="ECO:0000256" key="12">
    <source>
        <dbReference type="ARBA" id="ARBA00029789"/>
    </source>
</evidence>
<dbReference type="InterPro" id="IPR039063">
    <property type="entry name" value="RibK_CTP-dep"/>
</dbReference>
<keyword evidence="9 16" id="KW-0547">Nucleotide-binding</keyword>